<gene>
    <name evidence="20" type="primary">wb</name>
</gene>
<organism evidence="19 20">
    <name type="scientific">Fopius arisanus</name>
    <dbReference type="NCBI Taxonomy" id="64838"/>
    <lineage>
        <taxon>Eukaryota</taxon>
        <taxon>Metazoa</taxon>
        <taxon>Ecdysozoa</taxon>
        <taxon>Arthropoda</taxon>
        <taxon>Hexapoda</taxon>
        <taxon>Insecta</taxon>
        <taxon>Pterygota</taxon>
        <taxon>Neoptera</taxon>
        <taxon>Endopterygota</taxon>
        <taxon>Hymenoptera</taxon>
        <taxon>Apocrita</taxon>
        <taxon>Ichneumonoidea</taxon>
        <taxon>Braconidae</taxon>
        <taxon>Opiinae</taxon>
        <taxon>Fopius</taxon>
    </lineage>
</organism>
<feature type="domain" description="Laminin EGF-like" evidence="16">
    <location>
        <begin position="700"/>
        <end position="746"/>
    </location>
</feature>
<feature type="domain" description="Laminin EGF-like" evidence="16">
    <location>
        <begin position="1346"/>
        <end position="1399"/>
    </location>
</feature>
<dbReference type="PROSITE" id="PS01248">
    <property type="entry name" value="EGF_LAM_1"/>
    <property type="match status" value="6"/>
</dbReference>
<dbReference type="GO" id="GO:0009888">
    <property type="term" value="P:tissue development"/>
    <property type="evidence" value="ECO:0007669"/>
    <property type="project" value="TreeGrafter"/>
</dbReference>
<comment type="caution">
    <text evidence="12">Lacks conserved residue(s) required for the propagation of feature annotation.</text>
</comment>
<feature type="disulfide bond" evidence="12">
    <location>
        <begin position="767"/>
        <end position="776"/>
    </location>
</feature>
<dbReference type="PANTHER" id="PTHR10574:SF428">
    <property type="entry name" value="LAMININ SUBUNIT ALPHA-1-LIKE PROTEIN"/>
    <property type="match status" value="1"/>
</dbReference>
<dbReference type="Pfam" id="PF24973">
    <property type="entry name" value="EGF_LMN_ATRN"/>
    <property type="match status" value="2"/>
</dbReference>
<dbReference type="FunFam" id="2.10.25.10:FF:000090">
    <property type="entry name" value="laminin subunit alpha"/>
    <property type="match status" value="1"/>
</dbReference>
<feature type="domain" description="Laminin EGF-like" evidence="16">
    <location>
        <begin position="843"/>
        <end position="890"/>
    </location>
</feature>
<feature type="disulfide bond" evidence="12">
    <location>
        <begin position="700"/>
        <end position="712"/>
    </location>
</feature>
<dbReference type="GeneID" id="105270480"/>
<dbReference type="GO" id="GO:0048731">
    <property type="term" value="P:system development"/>
    <property type="evidence" value="ECO:0007669"/>
    <property type="project" value="UniProtKB-ARBA"/>
</dbReference>
<dbReference type="Pfam" id="PF00053">
    <property type="entry name" value="EGF_laminin"/>
    <property type="match status" value="14"/>
</dbReference>
<feature type="domain" description="Laminin G" evidence="15">
    <location>
        <begin position="2409"/>
        <end position="2626"/>
    </location>
</feature>
<evidence type="ECO:0000256" key="9">
    <source>
        <dbReference type="ARBA" id="ARBA00023292"/>
    </source>
</evidence>
<feature type="domain" description="Laminin IV type A" evidence="17">
    <location>
        <begin position="1068"/>
        <end position="1256"/>
    </location>
</feature>
<keyword evidence="19" id="KW-1185">Reference proteome</keyword>
<feature type="domain" description="Laminin EGF-like" evidence="16">
    <location>
        <begin position="747"/>
        <end position="793"/>
    </location>
</feature>
<dbReference type="CDD" id="cd00055">
    <property type="entry name" value="EGF_Lam"/>
    <property type="match status" value="17"/>
</dbReference>
<dbReference type="InterPro" id="IPR056863">
    <property type="entry name" value="LMN_ATRN_NET-like_EGF"/>
</dbReference>
<keyword evidence="7 12" id="KW-1015">Disulfide bond</keyword>
<evidence type="ECO:0000313" key="20">
    <source>
        <dbReference type="RefSeq" id="XP_011309742.1"/>
    </source>
</evidence>
<evidence type="ECO:0000259" key="16">
    <source>
        <dbReference type="PROSITE" id="PS50027"/>
    </source>
</evidence>
<dbReference type="Pfam" id="PF00054">
    <property type="entry name" value="Laminin_G_1"/>
    <property type="match status" value="2"/>
</dbReference>
<dbReference type="FunFam" id="2.10.25.10:FF:000242">
    <property type="entry name" value="Laminin subunit alpha 1"/>
    <property type="match status" value="1"/>
</dbReference>
<feature type="domain" description="Laminin G" evidence="15">
    <location>
        <begin position="2019"/>
        <end position="2209"/>
    </location>
</feature>
<feature type="disulfide bond" evidence="12">
    <location>
        <begin position="1370"/>
        <end position="1379"/>
    </location>
</feature>
<feature type="disulfide bond" evidence="12">
    <location>
        <begin position="1402"/>
        <end position="1419"/>
    </location>
</feature>
<feature type="domain" description="Laminin EGF-like" evidence="16">
    <location>
        <begin position="193"/>
        <end position="245"/>
    </location>
</feature>
<evidence type="ECO:0000256" key="6">
    <source>
        <dbReference type="ARBA" id="ARBA00022869"/>
    </source>
</evidence>
<keyword evidence="6" id="KW-0084">Basement membrane</keyword>
<dbReference type="InterPro" id="IPR050440">
    <property type="entry name" value="Laminin/Netrin_ECM"/>
</dbReference>
<dbReference type="FunFam" id="2.10.25.10:FF:000106">
    <property type="entry name" value="Heparan sulfate proteoglycan 2"/>
    <property type="match status" value="1"/>
</dbReference>
<feature type="disulfide bond" evidence="12">
    <location>
        <begin position="702"/>
        <end position="719"/>
    </location>
</feature>
<dbReference type="FunFam" id="2.10.25.10:FF:000033">
    <property type="entry name" value="Laminin subunit alpha 2"/>
    <property type="match status" value="1"/>
</dbReference>
<dbReference type="GO" id="GO:0005604">
    <property type="term" value="C:basement membrane"/>
    <property type="evidence" value="ECO:0007669"/>
    <property type="project" value="UniProtKB-SubCell"/>
</dbReference>
<comment type="subcellular location">
    <subcellularLocation>
        <location evidence="1">Secreted</location>
        <location evidence="1">Extracellular space</location>
        <location evidence="1">Extracellular matrix</location>
        <location evidence="1">Basement membrane</location>
    </subcellularLocation>
</comment>
<feature type="disulfide bond" evidence="12">
    <location>
        <begin position="562"/>
        <end position="571"/>
    </location>
</feature>
<feature type="disulfide bond" evidence="12">
    <location>
        <begin position="794"/>
        <end position="806"/>
    </location>
</feature>
<dbReference type="Pfam" id="PF00052">
    <property type="entry name" value="Laminin_B"/>
    <property type="match status" value="2"/>
</dbReference>
<evidence type="ECO:0000256" key="1">
    <source>
        <dbReference type="ARBA" id="ARBA00004302"/>
    </source>
</evidence>
<dbReference type="KEGG" id="fas:105270480"/>
<comment type="subunit">
    <text evidence="10">Laminin is a complex glycoprotein, consisting of three different polypeptide chains (alpha, beta, gamma), which are bound to each other by disulfide bonds into a cross-shaped molecule comprising one long and three short arms with globules at each end.</text>
</comment>
<feature type="domain" description="Laminin G" evidence="15">
    <location>
        <begin position="2638"/>
        <end position="2810"/>
    </location>
</feature>
<feature type="disulfide bond" evidence="12">
    <location>
        <begin position="843"/>
        <end position="855"/>
    </location>
</feature>
<dbReference type="FunFam" id="2.10.25.10:FF:000082">
    <property type="entry name" value="Laminin subunit alpha 1"/>
    <property type="match status" value="1"/>
</dbReference>
<dbReference type="Pfam" id="PF02210">
    <property type="entry name" value="Laminin_G_2"/>
    <property type="match status" value="3"/>
</dbReference>
<feature type="disulfide bond" evidence="12">
    <location>
        <begin position="1318"/>
        <end position="1327"/>
    </location>
</feature>
<evidence type="ECO:0000256" key="13">
    <source>
        <dbReference type="SAM" id="Coils"/>
    </source>
</evidence>
<feature type="disulfide bond" evidence="12">
    <location>
        <begin position="221"/>
        <end position="230"/>
    </location>
</feature>
<feature type="disulfide bond" evidence="12">
    <location>
        <begin position="957"/>
        <end position="966"/>
    </location>
</feature>
<feature type="disulfide bond" evidence="11">
    <location>
        <begin position="2968"/>
        <end position="2995"/>
    </location>
</feature>
<dbReference type="FunFam" id="2.60.120.200:FF:000200">
    <property type="entry name" value="Laminin subunit alpha-3"/>
    <property type="match status" value="1"/>
</dbReference>
<name>A0A9R1TIA5_9HYME</name>
<dbReference type="RefSeq" id="XP_011309742.1">
    <property type="nucleotide sequence ID" value="XM_011311440.1"/>
</dbReference>
<keyword evidence="13" id="KW-0175">Coiled coil</keyword>
<evidence type="ECO:0000256" key="2">
    <source>
        <dbReference type="ARBA" id="ARBA00022525"/>
    </source>
</evidence>
<dbReference type="CDD" id="cd00110">
    <property type="entry name" value="LamG"/>
    <property type="match status" value="5"/>
</dbReference>
<feature type="domain" description="Laminin EGF-like" evidence="16">
    <location>
        <begin position="543"/>
        <end position="592"/>
    </location>
</feature>
<dbReference type="InterPro" id="IPR008211">
    <property type="entry name" value="Laminin_N"/>
</dbReference>
<evidence type="ECO:0000256" key="14">
    <source>
        <dbReference type="SAM" id="MobiDB-lite"/>
    </source>
</evidence>
<dbReference type="PROSITE" id="PS50025">
    <property type="entry name" value="LAM_G_DOMAIN"/>
    <property type="match status" value="5"/>
</dbReference>
<feature type="coiled-coil region" evidence="13">
    <location>
        <begin position="1992"/>
        <end position="2026"/>
    </location>
</feature>
<dbReference type="PANTHER" id="PTHR10574">
    <property type="entry name" value="NETRIN/LAMININ-RELATED"/>
    <property type="match status" value="1"/>
</dbReference>
<feature type="disulfide bond" evidence="12">
    <location>
        <begin position="815"/>
        <end position="824"/>
    </location>
</feature>
<dbReference type="PROSITE" id="PS50027">
    <property type="entry name" value="EGF_LAM_2"/>
    <property type="match status" value="13"/>
</dbReference>
<evidence type="ECO:0000256" key="4">
    <source>
        <dbReference type="ARBA" id="ARBA00022729"/>
    </source>
</evidence>
<feature type="domain" description="Laminin EGF-like" evidence="16">
    <location>
        <begin position="938"/>
        <end position="981"/>
    </location>
</feature>
<feature type="domain" description="Laminin G" evidence="15">
    <location>
        <begin position="2815"/>
        <end position="2995"/>
    </location>
</feature>
<dbReference type="PROSITE" id="PS51117">
    <property type="entry name" value="LAMININ_NTER"/>
    <property type="match status" value="1"/>
</dbReference>
<feature type="domain" description="Laminin N-terminal" evidence="18">
    <location>
        <begin position="1"/>
        <end position="65"/>
    </location>
</feature>
<evidence type="ECO:0000256" key="11">
    <source>
        <dbReference type="PROSITE-ProRule" id="PRU00122"/>
    </source>
</evidence>
<dbReference type="PROSITE" id="PS51115">
    <property type="entry name" value="LAMININ_IVA"/>
    <property type="match status" value="2"/>
</dbReference>
<evidence type="ECO:0000256" key="10">
    <source>
        <dbReference type="ARBA" id="ARBA00065619"/>
    </source>
</evidence>
<feature type="disulfide bond" evidence="12">
    <location>
        <begin position="845"/>
        <end position="862"/>
    </location>
</feature>
<dbReference type="FunFam" id="2.10.25.10:FF:000130">
    <property type="entry name" value="Laminin subunit beta 1"/>
    <property type="match status" value="1"/>
</dbReference>
<dbReference type="SMART" id="SM00281">
    <property type="entry name" value="LamB"/>
    <property type="match status" value="2"/>
</dbReference>
<feature type="domain" description="Laminin G" evidence="15">
    <location>
        <begin position="2219"/>
        <end position="2404"/>
    </location>
</feature>
<feature type="disulfide bond" evidence="12">
    <location>
        <begin position="796"/>
        <end position="813"/>
    </location>
</feature>
<evidence type="ECO:0000259" key="18">
    <source>
        <dbReference type="PROSITE" id="PS51117"/>
    </source>
</evidence>
<evidence type="ECO:0000259" key="15">
    <source>
        <dbReference type="PROSITE" id="PS50025"/>
    </source>
</evidence>
<feature type="domain" description="Laminin EGF-like" evidence="16">
    <location>
        <begin position="1299"/>
        <end position="1345"/>
    </location>
</feature>
<dbReference type="SMART" id="SM00180">
    <property type="entry name" value="EGF_Lam"/>
    <property type="match status" value="17"/>
</dbReference>
<feature type="disulfide bond" evidence="12">
    <location>
        <begin position="1400"/>
        <end position="1412"/>
    </location>
</feature>
<dbReference type="InterPro" id="IPR013320">
    <property type="entry name" value="ConA-like_dom_sf"/>
</dbReference>
<evidence type="ECO:0000256" key="12">
    <source>
        <dbReference type="PROSITE-ProRule" id="PRU00460"/>
    </source>
</evidence>
<feature type="disulfide bond" evidence="12">
    <location>
        <begin position="864"/>
        <end position="873"/>
    </location>
</feature>
<accession>A0A9R1TIA5</accession>
<dbReference type="PROSITE" id="PS00022">
    <property type="entry name" value="EGF_1"/>
    <property type="match status" value="1"/>
</dbReference>
<keyword evidence="5" id="KW-0677">Repeat</keyword>
<feature type="domain" description="Laminin EGF-like" evidence="16">
    <location>
        <begin position="655"/>
        <end position="699"/>
    </location>
</feature>
<dbReference type="PRINTS" id="PR00011">
    <property type="entry name" value="EGFLAMININ"/>
</dbReference>
<protein>
    <submittedName>
        <fullName evidence="20">Laminin subunit alpha-1</fullName>
    </submittedName>
</protein>
<dbReference type="FunFam" id="2.10.25.10:FF:000069">
    <property type="entry name" value="Laminin subunit alpha 1"/>
    <property type="match status" value="1"/>
</dbReference>
<sequence length="2998" mass="330539">MENGEIHIQLTSGRPGGQNHSETLQEFTQARYVRISLQGLRRGGGALADRRRAFYSIKEISIGGRCLCSGHASRCRYSARHGHQECECERHTCGERCDKCCPMFNQVTWKPGTSGKGFHCEKCNCNGHASSCRYDPEIAERRMSLDIRGKYRGGGVCINCTDHTTGINCEKCQVGYYRPNGIPIDDPSPCVPCDHCNMKGSTGFCTPDETYPGKVAGACECKPGYSGFRCDQCAAGYRQFPDCMPCPCDPRGILPSHDCEGDCLCKANVEGELCDDCKPGFFSLTRDNLEGCLKCDCFGMATDCRAAKLVYQTISSLDGWLVTDVNASRSIVPGLDPDNGWLTLASYEVEYESPFWLAPKIYAGNRLSSYGSNLTYAVTWIVMRGDTSGKPTTEPNVILVGKNGMKIAYGEEQYGGQEAEISVPLREEGWFHIETEVKNIQVRPRRTEYVGRPVSRAQMLRVLADVEYVMIRAQYHSEQAEGSLVSVVLPIGEKSNEGVETFVEQCTCPEGYAGLSCEYCAWGYVQVILNGSDHQDHYECIKCDCNGHAGSCDLVMGVCTICEHHTTGPKCDRCAPGYYGDATRGNPDDCKQCACPLTIATNQFSPSCQLDDPRNPFGNYVCTQCPVGYTGDHCESCDLGYFGDPTKPGGTCESCPCNGGTCDQETGRCLECRGNTEGWRCDRCKEAHYGDPLDQSCLPCSCNPEGSISRLCDSVSGQCLCKPLFTGRDCSTCIEGYGNVTAGCRECNCDVGAITSVCDQISGSCVCAPGVNGDKCDVCEKDHYGLSIDGCKGCRCNMIGSTSSACDIVSGQCLCKPNIIGRQCHQCQVGHWGMTSGAGCVPCGCDTMGSTNVSCHHDTGDCYCRPGVGGARCDNCLSGYYGFSENGCQVCDPCTKPGHVCDPDTGRCVCPRLTFGEHCDRCRPDSYDLIPGIGCKACSCTLGSTRSQCDFSGQCPCRVGFEGLRCDRCATGYYGYPKCKPCNCHAGGTIKCGDGLCHCDQNGQCPCKEYALGRQCNQCKEGTFGLSEDNPKGCTECFCFGRSTLCHQAGLTWGQRRLTRSRLLRINESANDVIISNYGYSVALPAFNGGLNVTNGLSIIPGSGGDVILPANLYYSYPLYWQLPESFLGDKVVSYGGFLRFKTSAVGGIPLRSSLQYPLVQIQGNDKIILEYYQHLPVNDNNFKIRFHESLWQIQNRPDYKVSREVLMVALQDIQHIFLKASDHSEFQEAQLLEASLDAAVLTPTHTPPLATGIEICECPTEYNNTSCQDPSIGYYRWYNNETTTATIVIDLVGQARPCQCNGRSEICHIETGYCLNCREDTAGEFCHVCAESFHGDPDQGGCQPCPCPHADKRFSKGCVLRGGEAVCHCKPGYTGSRCERCSYGFYGYPGRPNGTCTPCNCNPAGSASDECDEETGQCNCRPGSTGRDCSQCTAERHVFINSICTSCNDNCTGLLLDDLSQLLSNLTSETTHIANGYIPPPWVELTYINSNGTELFMEIERIDRLKSQLKVIPRSDYETLKIKSENLLKKFSEVSGASWELKPKAEDFKNNIFSSHVEVRNLRDLLEAITTQLLHYGDDVKKVGIKKSLKEARMILNYLKSVNLTQRTMECQRLVDEAEDYIDWLNGQLDLVEPLARAKGRAQRIQMKAEDIRRLLENNMETLFQYDSLFNQINGSYAGVKILNDNIRILTADTAGTIEEGITMNEEVKGFILDSHNNFQAIPGLKESLDNSTEKLTIKEGILYRLNYEYQDKYVTKAVEHSQNLSDYVDRYVALFDRTRTQAANPLKAVEAYKNIVENLQGARVAATAAKETAYEAYYKVYPNGPKDKSLLDAAAEMSEFSATQLDIALGLKDPLATTQSTLHTHQHSVQDLKSSLNSTGIRDNQINIKLRELQSSATQLEETIHDITSTHQGLLDSIQQSETLIEDYNVGIQENLLPQLSSLKQEGDSKISLASEQITEALSNVKKADAKLISLAHASQRGQLEFSKWNKTLSEKLKTLKDKIAEARNTAEGIRVSLKSAENKKCIRSFRSSTIQPSSTNNIIITLALTHRKTEGALFYLPSSINDDFLAIELFDSKVRFLWNVGGGTGVIVHPEELTYGDPQNDESWYRIEAERVRNVGKLTVRKQVSPGGIIVSNTTNPQFSMFDVATTDRIWLGGSPASQRRPSELLAANGLPGCVHQVLLDNKQIGLWNFITSAPDKACKACVEGVEETRNELSYSFNGEGYSVRSRVPSGPYNKYTFGVSLTFRSFDESALLFLAINEETNQHVMIYLKEGRVVLQIDYGGNISLEMSSTFKYNNGNWTKIDAFRQYQLRKSIEKCSLSVGEHDKKIGAPATQPKKEDIPDFSGAKYYFGGLPPSFRGERLLLPHQVSFLGCMSNINVQEGYDPMAEVFYGVEPSCSNKPMKIVGFYGDGYLEYRSFPLKKKSGNVTVSFRTMQQEAAIILSTFQGQEGQEDAVNTVGGEEKDNYYSIALVDGRVQARVNAGLGELVLQSNSSFNDGKYHTVTIMKRRKSVELRVDDAYQDAGVLASAAAVRAPEFGGLFFGGLPALINNTKMIGSVVPLYGAIKEAIFNEEVVSFQEAVSFEHAFIGRSGPVMGRETTNYMPSASLARGMSTEPEGCQKVPYYSLEPGALKFGDKQHSHTQLYLNFKKFWEKKYVIEFDFRTYYPNGLLFITPGIKRRQYLMVVVKDSMLSLVVKSKQKKEIVFRTPFNDGNWHRVVISHEERKLTLVVDAQSPKVIKVPRKMGLESMMYIGGLPESGTRFPDQVVAKLETLKGCIRGLKVNGNVYDMVGSTSRPFNVGQCFPSVESGAYFQDDAYAVYKREFELGAVLELQLEFRTSELSGVLLSISAPGGSPSLSLEINAGKIVMAGDPGDRNPTLVEQSFGSAYTICDNRWHKIQAVYNEEELTLKVDELDQRFGLPAGGDGGFLAEAASFPLYIGGLPASAPKGTLLTRDHFHGCIRNVMIGGERRDWTDMAELHNIHLSSCPVQ</sequence>
<proteinExistence type="predicted"/>
<feature type="disulfide bond" evidence="12">
    <location>
        <begin position="1421"/>
        <end position="1430"/>
    </location>
</feature>
<keyword evidence="3" id="KW-0272">Extracellular matrix</keyword>
<dbReference type="OrthoDB" id="8545473at2759"/>
<evidence type="ECO:0000256" key="3">
    <source>
        <dbReference type="ARBA" id="ARBA00022530"/>
    </source>
</evidence>
<dbReference type="Gene3D" id="2.60.120.200">
    <property type="match status" value="5"/>
</dbReference>
<keyword evidence="8" id="KW-0325">Glycoprotein</keyword>
<evidence type="ECO:0000256" key="5">
    <source>
        <dbReference type="ARBA" id="ARBA00022737"/>
    </source>
</evidence>
<feature type="disulfide bond" evidence="12">
    <location>
        <begin position="1007"/>
        <end position="1016"/>
    </location>
</feature>
<evidence type="ECO:0000256" key="8">
    <source>
        <dbReference type="ARBA" id="ARBA00023180"/>
    </source>
</evidence>
<dbReference type="SUPFAM" id="SSF49899">
    <property type="entry name" value="Concanavalin A-like lectins/glucanases"/>
    <property type="match status" value="5"/>
</dbReference>
<keyword evidence="9 12" id="KW-0424">Laminin EGF-like domain</keyword>
<dbReference type="Gene3D" id="2.10.25.10">
    <property type="entry name" value="Laminin"/>
    <property type="match status" value="15"/>
</dbReference>
<dbReference type="InterPro" id="IPR001791">
    <property type="entry name" value="Laminin_G"/>
</dbReference>
<evidence type="ECO:0000313" key="19">
    <source>
        <dbReference type="Proteomes" id="UP000694866"/>
    </source>
</evidence>
<feature type="disulfide bond" evidence="12">
    <location>
        <begin position="193"/>
        <end position="205"/>
    </location>
</feature>
<feature type="disulfide bond" evidence="12">
    <location>
        <begin position="672"/>
        <end position="681"/>
    </location>
</feature>
<dbReference type="GO" id="GO:0009887">
    <property type="term" value="P:animal organ morphogenesis"/>
    <property type="evidence" value="ECO:0007669"/>
    <property type="project" value="TreeGrafter"/>
</dbReference>
<dbReference type="InterPro" id="IPR000034">
    <property type="entry name" value="Laminin_IV"/>
</dbReference>
<dbReference type="FunFam" id="2.10.25.10:FF:000074">
    <property type="entry name" value="Laminin subunit alpha"/>
    <property type="match status" value="2"/>
</dbReference>
<dbReference type="Gene3D" id="2.170.300.10">
    <property type="entry name" value="Tie2 ligand-binding domain superfamily"/>
    <property type="match status" value="1"/>
</dbReference>
<feature type="disulfide bond" evidence="12">
    <location>
        <begin position="721"/>
        <end position="730"/>
    </location>
</feature>
<evidence type="ECO:0000259" key="17">
    <source>
        <dbReference type="PROSITE" id="PS51115"/>
    </source>
</evidence>
<dbReference type="InterPro" id="IPR002049">
    <property type="entry name" value="LE_dom"/>
</dbReference>
<keyword evidence="4" id="KW-0732">Signal</keyword>
<feature type="domain" description="Laminin EGF-like" evidence="16">
    <location>
        <begin position="982"/>
        <end position="1036"/>
    </location>
</feature>
<feature type="disulfide bond" evidence="12">
    <location>
        <begin position="265"/>
        <end position="274"/>
    </location>
</feature>
<dbReference type="FunFam" id="2.10.25.10:FF:000188">
    <property type="entry name" value="Laminin subunit gamma 2"/>
    <property type="match status" value="1"/>
</dbReference>
<dbReference type="SUPFAM" id="SSF57196">
    <property type="entry name" value="EGF/Laminin"/>
    <property type="match status" value="13"/>
</dbReference>
<feature type="domain" description="Laminin EGF-like" evidence="16">
    <location>
        <begin position="794"/>
        <end position="842"/>
    </location>
</feature>
<dbReference type="InterPro" id="IPR000742">
    <property type="entry name" value="EGF"/>
</dbReference>
<evidence type="ECO:0000256" key="7">
    <source>
        <dbReference type="ARBA" id="ARBA00023157"/>
    </source>
</evidence>
<keyword evidence="2" id="KW-0964">Secreted</keyword>
<feature type="region of interest" description="Disordered" evidence="14">
    <location>
        <begin position="1"/>
        <end position="21"/>
    </location>
</feature>
<dbReference type="Gene3D" id="2.60.120.260">
    <property type="entry name" value="Galactose-binding domain-like"/>
    <property type="match status" value="1"/>
</dbReference>
<feature type="domain" description="Laminin IV type A" evidence="17">
    <location>
        <begin position="315"/>
        <end position="505"/>
    </location>
</feature>
<feature type="domain" description="Laminin EGF-like" evidence="16">
    <location>
        <begin position="1400"/>
        <end position="1447"/>
    </location>
</feature>
<dbReference type="SMART" id="SM00181">
    <property type="entry name" value="EGF"/>
    <property type="match status" value="10"/>
</dbReference>
<dbReference type="SMART" id="SM00282">
    <property type="entry name" value="LamG"/>
    <property type="match status" value="5"/>
</dbReference>
<dbReference type="Proteomes" id="UP000694866">
    <property type="component" value="Unplaced"/>
</dbReference>
<dbReference type="CTD" id="43946"/>
<reference evidence="20" key="1">
    <citation type="submission" date="2025-08" db="UniProtKB">
        <authorList>
            <consortium name="RefSeq"/>
        </authorList>
    </citation>
    <scope>IDENTIFICATION</scope>
    <source>
        <strain evidence="20">USDA-PBARC FA_bdor</strain>
        <tissue evidence="20">Whole organism</tissue>
    </source>
</reference>
<feature type="domain" description="Laminin EGF-like" evidence="16">
    <location>
        <begin position="246"/>
        <end position="294"/>
    </location>
</feature>